<sequence length="129" mass="14302">MVSNYVPLSSLSYAAMTSISAGGRAYLPVDTKQVVYSHFQYVSGVPRTKDQNGVSIGKLKILNTLIDQLVRMRENERENKLLTANPDEKTLDAMIEYVNTKIHTEITLSKNTGYTSALPESAYLLDLTA</sequence>
<dbReference type="Proteomes" id="UP000464374">
    <property type="component" value="Chromosome"/>
</dbReference>
<name>A0A6P1Y3G3_9SPIR</name>
<proteinExistence type="predicted"/>
<accession>A0A6P1Y3G3</accession>
<dbReference type="EMBL" id="CP048020">
    <property type="protein sequence ID" value="QHX44377.1"/>
    <property type="molecule type" value="Genomic_DNA"/>
</dbReference>
<protein>
    <submittedName>
        <fullName evidence="1">Uncharacterized protein</fullName>
    </submittedName>
</protein>
<reference evidence="1 2" key="1">
    <citation type="submission" date="2020-01" db="EMBL/GenBank/DDBJ databases">
        <title>Complete genome sequence of a human oral phylogroup 1 Treponema sp. strain ATCC 700766, originally isolated from periodontitis dental plaque.</title>
        <authorList>
            <person name="Chan Y."/>
            <person name="Huo Y.-B."/>
            <person name="Yu X.-L."/>
            <person name="Zeng H."/>
            <person name="Leung W.-K."/>
            <person name="Watt R.M."/>
        </authorList>
    </citation>
    <scope>NUCLEOTIDE SEQUENCE [LARGE SCALE GENOMIC DNA]</scope>
    <source>
        <strain evidence="1 2">OMZ 804</strain>
    </source>
</reference>
<dbReference type="KEGG" id="trz:GWP43_13930"/>
<gene>
    <name evidence="1" type="ORF">GWP43_13930</name>
</gene>
<dbReference type="AlphaFoldDB" id="A0A6P1Y3G3"/>
<evidence type="ECO:0000313" key="1">
    <source>
        <dbReference type="EMBL" id="QHX44377.1"/>
    </source>
</evidence>
<organism evidence="1 2">
    <name type="scientific">Treponema vincentii</name>
    <dbReference type="NCBI Taxonomy" id="69710"/>
    <lineage>
        <taxon>Bacteria</taxon>
        <taxon>Pseudomonadati</taxon>
        <taxon>Spirochaetota</taxon>
        <taxon>Spirochaetia</taxon>
        <taxon>Spirochaetales</taxon>
        <taxon>Treponemataceae</taxon>
        <taxon>Treponema</taxon>
    </lineage>
</organism>
<dbReference type="RefSeq" id="WP_162664650.1">
    <property type="nucleotide sequence ID" value="NZ_CP048020.1"/>
</dbReference>
<evidence type="ECO:0000313" key="2">
    <source>
        <dbReference type="Proteomes" id="UP000464374"/>
    </source>
</evidence>